<dbReference type="GO" id="GO:0019825">
    <property type="term" value="F:oxygen binding"/>
    <property type="evidence" value="ECO:0007669"/>
    <property type="project" value="InterPro"/>
</dbReference>
<dbReference type="AlphaFoldDB" id="Q94444"/>
<keyword evidence="7" id="KW-0732">Signal</keyword>
<dbReference type="EMBL" id="X56272">
    <property type="protein sequence ID" value="CAA39724.1"/>
    <property type="molecule type" value="Genomic_DNA"/>
</dbReference>
<evidence type="ECO:0000256" key="6">
    <source>
        <dbReference type="RuleBase" id="RU000356"/>
    </source>
</evidence>
<dbReference type="GO" id="GO:0020037">
    <property type="term" value="F:heme binding"/>
    <property type="evidence" value="ECO:0007669"/>
    <property type="project" value="InterPro"/>
</dbReference>
<dbReference type="InterPro" id="IPR000971">
    <property type="entry name" value="Globin"/>
</dbReference>
<dbReference type="InterPro" id="IPR012292">
    <property type="entry name" value="Globin/Proto"/>
</dbReference>
<dbReference type="PRINTS" id="PR00611">
    <property type="entry name" value="ERYTHCRUORIN"/>
</dbReference>
<dbReference type="GO" id="GO:0005833">
    <property type="term" value="C:hemoglobin complex"/>
    <property type="evidence" value="ECO:0007669"/>
    <property type="project" value="InterPro"/>
</dbReference>
<proteinExistence type="inferred from homology"/>
<comment type="similarity">
    <text evidence="6">Belongs to the globin family.</text>
</comment>
<name>Q94444_CHITE</name>
<dbReference type="InterPro" id="IPR009050">
    <property type="entry name" value="Globin-like_sf"/>
</dbReference>
<evidence type="ECO:0000256" key="5">
    <source>
        <dbReference type="ARBA" id="ARBA00023004"/>
    </source>
</evidence>
<dbReference type="PANTHER" id="PTHR47217:SF1">
    <property type="entry name" value="GLOBIN-LIKE PROTEIN"/>
    <property type="match status" value="1"/>
</dbReference>
<dbReference type="GO" id="GO:0005344">
    <property type="term" value="F:oxygen carrier activity"/>
    <property type="evidence" value="ECO:0007669"/>
    <property type="project" value="UniProtKB-KW"/>
</dbReference>
<evidence type="ECO:0000256" key="1">
    <source>
        <dbReference type="ARBA" id="ARBA00022448"/>
    </source>
</evidence>
<dbReference type="SUPFAM" id="SSF46458">
    <property type="entry name" value="Globin-like"/>
    <property type="match status" value="1"/>
</dbReference>
<dbReference type="InterPro" id="IPR044399">
    <property type="entry name" value="Mb-like_M"/>
</dbReference>
<feature type="domain" description="Globin" evidence="8">
    <location>
        <begin position="18"/>
        <end position="161"/>
    </location>
</feature>
<keyword evidence="3 6" id="KW-0561">Oxygen transport</keyword>
<dbReference type="InterPro" id="IPR002336">
    <property type="entry name" value="Erythrocruorin"/>
</dbReference>
<evidence type="ECO:0000259" key="8">
    <source>
        <dbReference type="PROSITE" id="PS01033"/>
    </source>
</evidence>
<evidence type="ECO:0000256" key="2">
    <source>
        <dbReference type="ARBA" id="ARBA00022617"/>
    </source>
</evidence>
<dbReference type="GO" id="GO:0046872">
    <property type="term" value="F:metal ion binding"/>
    <property type="evidence" value="ECO:0007669"/>
    <property type="project" value="UniProtKB-KW"/>
</dbReference>
<accession>Q94444</accession>
<evidence type="ECO:0000256" key="7">
    <source>
        <dbReference type="SAM" id="SignalP"/>
    </source>
</evidence>
<dbReference type="PIR" id="S14575">
    <property type="entry name" value="S14575"/>
</dbReference>
<organism evidence="9">
    <name type="scientific">Chironomus tentans</name>
    <name type="common">Midge</name>
    <name type="synonym">Camptochironomus tentans</name>
    <dbReference type="NCBI Taxonomy" id="7153"/>
    <lineage>
        <taxon>Eukaryota</taxon>
        <taxon>Metazoa</taxon>
        <taxon>Ecdysozoa</taxon>
        <taxon>Arthropoda</taxon>
        <taxon>Hexapoda</taxon>
        <taxon>Insecta</taxon>
        <taxon>Pterygota</taxon>
        <taxon>Neoptera</taxon>
        <taxon>Endopterygota</taxon>
        <taxon>Diptera</taxon>
        <taxon>Nematocera</taxon>
        <taxon>Chironomoidea</taxon>
        <taxon>Chironomidae</taxon>
        <taxon>Chironominae</taxon>
        <taxon>Chironomus</taxon>
    </lineage>
</organism>
<reference evidence="9" key="1">
    <citation type="submission" date="1990-09" db="EMBL/GenBank/DDBJ databases">
        <authorList>
            <person name="Schmidt E.R."/>
        </authorList>
    </citation>
    <scope>NUCLEOTIDE SEQUENCE</scope>
</reference>
<dbReference type="IntAct" id="Q94444">
    <property type="interactions" value="1"/>
</dbReference>
<dbReference type="Pfam" id="PF00042">
    <property type="entry name" value="Globin"/>
    <property type="match status" value="1"/>
</dbReference>
<keyword evidence="4" id="KW-0479">Metal-binding</keyword>
<sequence>MKFLAVLALCIVGAVADPISADQADLIRSSWAQVKHNEVDILAAVFKDHPDIQARFPQFAGKDVDSLKDTAAFATHAGRIVGFISEIVALVGNEANRPAMNTLTNELATNHHNRGISKAQFNEFRASMTSYLSHHTTWNDATAAAWTHGLDNIFDAIFAHL</sequence>
<keyword evidence="1 6" id="KW-0813">Transport</keyword>
<protein>
    <submittedName>
        <fullName evidence="9">ORF D protein</fullName>
    </submittedName>
</protein>
<dbReference type="PANTHER" id="PTHR47217">
    <property type="entry name" value="GLOBIN-LIKE PROTEIN"/>
    <property type="match status" value="1"/>
</dbReference>
<evidence type="ECO:0000313" key="9">
    <source>
        <dbReference type="EMBL" id="CAA39724.1"/>
    </source>
</evidence>
<feature type="signal peptide" evidence="7">
    <location>
        <begin position="1"/>
        <end position="16"/>
    </location>
</feature>
<gene>
    <name evidence="9" type="primary">ORF D</name>
</gene>
<dbReference type="PROSITE" id="PS01033">
    <property type="entry name" value="GLOBIN"/>
    <property type="match status" value="1"/>
</dbReference>
<feature type="chain" id="PRO_5004320484" evidence="7">
    <location>
        <begin position="17"/>
        <end position="161"/>
    </location>
</feature>
<reference evidence="9" key="2">
    <citation type="book" date="1991" name="Structure and function of invertebrate dioxygen carriers" publisher="Springer-Verlag" city="New-York.">
        <title>The primary structure of several haemoglobin genes from the genome of Chironomus tentans.</title>
        <editorList>
            <person name="Vinograd S.N."/>
            <person name="Kapp O.H."/>
        </editorList>
        <authorList>
            <person name="Rozynek P."/>
            <person name="Broecker M."/>
            <person name="Hankeln T."/>
            <person name="Schmidt E.R."/>
        </authorList>
    </citation>
    <scope>NUCLEOTIDE SEQUENCE</scope>
</reference>
<dbReference type="GO" id="GO:0005576">
    <property type="term" value="C:extracellular region"/>
    <property type="evidence" value="ECO:0007669"/>
    <property type="project" value="InterPro"/>
</dbReference>
<keyword evidence="2 6" id="KW-0349">Heme</keyword>
<evidence type="ECO:0000256" key="4">
    <source>
        <dbReference type="ARBA" id="ARBA00022723"/>
    </source>
</evidence>
<evidence type="ECO:0000256" key="3">
    <source>
        <dbReference type="ARBA" id="ARBA00022621"/>
    </source>
</evidence>
<dbReference type="Gene3D" id="1.10.490.10">
    <property type="entry name" value="Globins"/>
    <property type="match status" value="1"/>
</dbReference>
<dbReference type="CDD" id="cd01040">
    <property type="entry name" value="Mb-like"/>
    <property type="match status" value="1"/>
</dbReference>
<keyword evidence="5" id="KW-0408">Iron</keyword>